<dbReference type="AlphaFoldDB" id="A0A7U9J7U0"/>
<accession>A0A7U9J7U0</accession>
<dbReference type="Proteomes" id="UP000018339">
    <property type="component" value="Unassembled WGS sequence"/>
</dbReference>
<comment type="caution">
    <text evidence="1">The sequence shown here is derived from an EMBL/GenBank/DDBJ whole genome shotgun (WGS) entry which is preliminary data.</text>
</comment>
<name>A0A7U9J7U0_GEOTM</name>
<sequence length="112" mass="13287">MLITPDLTLLAPDLTETNKQKFGKKCYWIFLIGKEEKEIKSFRIDEIILNLCAIKPLTLEELSELLNSQMDPLLKKYISRLLKERKLELLYLEQVNHPKQAYMIRSLFTNHH</sequence>
<evidence type="ECO:0008006" key="3">
    <source>
        <dbReference type="Google" id="ProtNLM"/>
    </source>
</evidence>
<gene>
    <name evidence="1" type="ORF">T260_19225</name>
</gene>
<protein>
    <recommendedName>
        <fullName evidence="3">Transcriptional regulator</fullName>
    </recommendedName>
</protein>
<keyword evidence="2" id="KW-1185">Reference proteome</keyword>
<reference evidence="1 2" key="1">
    <citation type="journal article" date="2014" name="Genome Announc.">
        <title>Draft Genome Sequence of Geobacillus thermopakistaniensis Strain MAS1.</title>
        <authorList>
            <person name="Siddiqui M.A."/>
            <person name="Rashid N."/>
            <person name="Ayyampalayam S."/>
            <person name="Whitman W.B."/>
        </authorList>
    </citation>
    <scope>NUCLEOTIDE SEQUENCE [LARGE SCALE GENOMIC DNA]</scope>
    <source>
        <strain evidence="1 2">MAS1</strain>
    </source>
</reference>
<dbReference type="EMBL" id="AYSF01000118">
    <property type="protein sequence ID" value="ESU70406.1"/>
    <property type="molecule type" value="Genomic_DNA"/>
</dbReference>
<evidence type="ECO:0000313" key="1">
    <source>
        <dbReference type="EMBL" id="ESU70406.1"/>
    </source>
</evidence>
<evidence type="ECO:0000313" key="2">
    <source>
        <dbReference type="Proteomes" id="UP000018339"/>
    </source>
</evidence>
<organism evidence="1 2">
    <name type="scientific">Geobacillus thermopakistaniensis (strain MAS1)</name>
    <dbReference type="NCBI Taxonomy" id="1408282"/>
    <lineage>
        <taxon>Bacteria</taxon>
        <taxon>Bacillati</taxon>
        <taxon>Bacillota</taxon>
        <taxon>Bacilli</taxon>
        <taxon>Bacillales</taxon>
        <taxon>Anoxybacillaceae</taxon>
        <taxon>Geobacillus</taxon>
    </lineage>
</organism>
<proteinExistence type="predicted"/>